<dbReference type="STRING" id="1095776.SAMN04515672_1747"/>
<organism evidence="2 3">
    <name type="scientific">Natronorubrum texcoconense</name>
    <dbReference type="NCBI Taxonomy" id="1095776"/>
    <lineage>
        <taxon>Archaea</taxon>
        <taxon>Methanobacteriati</taxon>
        <taxon>Methanobacteriota</taxon>
        <taxon>Stenosarchaea group</taxon>
        <taxon>Halobacteria</taxon>
        <taxon>Halobacteriales</taxon>
        <taxon>Natrialbaceae</taxon>
        <taxon>Natronorubrum</taxon>
    </lineage>
</organism>
<dbReference type="EMBL" id="FNFE01000002">
    <property type="protein sequence ID" value="SDJ89724.1"/>
    <property type="molecule type" value="Genomic_DNA"/>
</dbReference>
<dbReference type="InterPro" id="IPR046506">
    <property type="entry name" value="DUF6684"/>
</dbReference>
<keyword evidence="1" id="KW-0472">Membrane</keyword>
<dbReference type="Pfam" id="PF20389">
    <property type="entry name" value="DUF6684"/>
    <property type="match status" value="1"/>
</dbReference>
<keyword evidence="3" id="KW-1185">Reference proteome</keyword>
<reference evidence="3" key="1">
    <citation type="submission" date="2016-10" db="EMBL/GenBank/DDBJ databases">
        <authorList>
            <person name="Varghese N."/>
            <person name="Submissions S."/>
        </authorList>
    </citation>
    <scope>NUCLEOTIDE SEQUENCE [LARGE SCALE GENOMIC DNA]</scope>
    <source>
        <strain evidence="3">B4,CECT 8067,JCM 17497</strain>
    </source>
</reference>
<gene>
    <name evidence="2" type="ORF">SAMN04515672_1747</name>
</gene>
<feature type="transmembrane region" description="Helical" evidence="1">
    <location>
        <begin position="46"/>
        <end position="69"/>
    </location>
</feature>
<protein>
    <recommendedName>
        <fullName evidence="4">Cox cluster protein</fullName>
    </recommendedName>
</protein>
<dbReference type="RefSeq" id="WP_090304587.1">
    <property type="nucleotide sequence ID" value="NZ_FNFE01000002.1"/>
</dbReference>
<dbReference type="AlphaFoldDB" id="A0A1G8XHH7"/>
<name>A0A1G8XHH7_9EURY</name>
<evidence type="ECO:0000256" key="1">
    <source>
        <dbReference type="SAM" id="Phobius"/>
    </source>
</evidence>
<keyword evidence="1" id="KW-1133">Transmembrane helix</keyword>
<evidence type="ECO:0000313" key="2">
    <source>
        <dbReference type="EMBL" id="SDJ89724.1"/>
    </source>
</evidence>
<evidence type="ECO:0008006" key="4">
    <source>
        <dbReference type="Google" id="ProtNLM"/>
    </source>
</evidence>
<dbReference type="Proteomes" id="UP000198882">
    <property type="component" value="Unassembled WGS sequence"/>
</dbReference>
<evidence type="ECO:0000313" key="3">
    <source>
        <dbReference type="Proteomes" id="UP000198882"/>
    </source>
</evidence>
<keyword evidence="1" id="KW-0812">Transmembrane</keyword>
<accession>A0A1G8XHH7</accession>
<sequence length="78" mass="8637">MSRRAFDAEVALDLAVNLIPFLIILFFVVLFAAFNPWGFSLLQSTLQFAILLLTAGLLALVTLIAARAIEGDEQTRRE</sequence>
<feature type="transmembrane region" description="Helical" evidence="1">
    <location>
        <begin position="12"/>
        <end position="34"/>
    </location>
</feature>
<proteinExistence type="predicted"/>